<sequence length="215" mass="22345">MDINWCIVCDKHIDSLYGDSSLYCSETCEAIDADSASTLLSPCASPRLTSSSSSLASAGTHYYSSAAAAPSSATLSPALKASPASGNLYALQQHPSSHTTTTNNNNLAHLYNSTRPISIQPRVAPGSYYAYSSSTATTTPVASPSTHNNTLSPRRGGAAMAAPHFHSAFGSASAHPPTMYRVAPPVFNLAQSGFMRSGTDYCTGSGSMYLRSASS</sequence>
<protein>
    <recommendedName>
        <fullName evidence="1">ApaG domain-containing protein</fullName>
    </recommendedName>
</protein>
<evidence type="ECO:0000313" key="2">
    <source>
        <dbReference type="EMBL" id="RKP40194.1"/>
    </source>
</evidence>
<reference evidence="3" key="1">
    <citation type="journal article" date="2018" name="Nat. Microbiol.">
        <title>Leveraging single-cell genomics to expand the fungal tree of life.</title>
        <authorList>
            <person name="Ahrendt S.R."/>
            <person name="Quandt C.A."/>
            <person name="Ciobanu D."/>
            <person name="Clum A."/>
            <person name="Salamov A."/>
            <person name="Andreopoulos B."/>
            <person name="Cheng J.F."/>
            <person name="Woyke T."/>
            <person name="Pelin A."/>
            <person name="Henrissat B."/>
            <person name="Reynolds N.K."/>
            <person name="Benny G.L."/>
            <person name="Smith M.E."/>
            <person name="James T.Y."/>
            <person name="Grigoriev I.V."/>
        </authorList>
    </citation>
    <scope>NUCLEOTIDE SEQUENCE [LARGE SCALE GENOMIC DNA]</scope>
    <source>
        <strain evidence="3">RSA 468</strain>
    </source>
</reference>
<dbReference type="Proteomes" id="UP000268162">
    <property type="component" value="Unassembled WGS sequence"/>
</dbReference>
<name>A0A4Q0A298_9FUNG</name>
<dbReference type="PROSITE" id="PS51087">
    <property type="entry name" value="APAG"/>
    <property type="match status" value="1"/>
</dbReference>
<dbReference type="OrthoDB" id="5599072at2759"/>
<evidence type="ECO:0000313" key="3">
    <source>
        <dbReference type="Proteomes" id="UP000268162"/>
    </source>
</evidence>
<keyword evidence="3" id="KW-1185">Reference proteome</keyword>
<feature type="domain" description="ApaG" evidence="1">
    <location>
        <begin position="49"/>
        <end position="196"/>
    </location>
</feature>
<dbReference type="Pfam" id="PF12855">
    <property type="entry name" value="Ecl1"/>
    <property type="match status" value="1"/>
</dbReference>
<dbReference type="AlphaFoldDB" id="A0A4Q0A298"/>
<gene>
    <name evidence="2" type="ORF">BJ085DRAFT_30365</name>
</gene>
<accession>A0A4Q0A298</accession>
<dbReference type="EMBL" id="ML002220">
    <property type="protein sequence ID" value="RKP40194.1"/>
    <property type="molecule type" value="Genomic_DNA"/>
</dbReference>
<proteinExistence type="predicted"/>
<organism evidence="2 3">
    <name type="scientific">Dimargaris cristalligena</name>
    <dbReference type="NCBI Taxonomy" id="215637"/>
    <lineage>
        <taxon>Eukaryota</taxon>
        <taxon>Fungi</taxon>
        <taxon>Fungi incertae sedis</taxon>
        <taxon>Zoopagomycota</taxon>
        <taxon>Kickxellomycotina</taxon>
        <taxon>Dimargaritomycetes</taxon>
        <taxon>Dimargaritales</taxon>
        <taxon>Dimargaritaceae</taxon>
        <taxon>Dimargaris</taxon>
    </lineage>
</organism>
<dbReference type="InterPro" id="IPR024368">
    <property type="entry name" value="Ecl1/2/3"/>
</dbReference>
<dbReference type="InterPro" id="IPR007474">
    <property type="entry name" value="ApaG_domain"/>
</dbReference>
<evidence type="ECO:0000259" key="1">
    <source>
        <dbReference type="PROSITE" id="PS51087"/>
    </source>
</evidence>